<comment type="similarity">
    <text evidence="3">Belongs to the ustYa family.</text>
</comment>
<evidence type="ECO:0000313" key="6">
    <source>
        <dbReference type="Proteomes" id="UP001140560"/>
    </source>
</evidence>
<evidence type="ECO:0008006" key="7">
    <source>
        <dbReference type="Google" id="ProtNLM"/>
    </source>
</evidence>
<evidence type="ECO:0000256" key="2">
    <source>
        <dbReference type="ARBA" id="ARBA00023002"/>
    </source>
</evidence>
<proteinExistence type="inferred from homology"/>
<dbReference type="Pfam" id="PF11807">
    <property type="entry name" value="UstYa"/>
    <property type="match status" value="1"/>
</dbReference>
<dbReference type="OrthoDB" id="3687641at2759"/>
<comment type="pathway">
    <text evidence="1">Mycotoxin biosynthesis.</text>
</comment>
<gene>
    <name evidence="5" type="ORF">N0V83_001349</name>
</gene>
<reference evidence="5" key="1">
    <citation type="submission" date="2022-10" db="EMBL/GenBank/DDBJ databases">
        <title>Tapping the CABI collections for fungal endophytes: first genome assemblies for Collariella, Neodidymelliopsis, Ascochyta clinopodiicola, Didymella pomorum, Didymosphaeria variabile, Neocosmospora piperis and Neocucurbitaria cava.</title>
        <authorList>
            <person name="Hill R."/>
        </authorList>
    </citation>
    <scope>NUCLEOTIDE SEQUENCE</scope>
    <source>
        <strain evidence="5">IMI 356814</strain>
    </source>
</reference>
<dbReference type="PANTHER" id="PTHR33365">
    <property type="entry name" value="YALI0B05434P"/>
    <property type="match status" value="1"/>
</dbReference>
<organism evidence="5 6">
    <name type="scientific">Neocucurbitaria cava</name>
    <dbReference type="NCBI Taxonomy" id="798079"/>
    <lineage>
        <taxon>Eukaryota</taxon>
        <taxon>Fungi</taxon>
        <taxon>Dikarya</taxon>
        <taxon>Ascomycota</taxon>
        <taxon>Pezizomycotina</taxon>
        <taxon>Dothideomycetes</taxon>
        <taxon>Pleosporomycetidae</taxon>
        <taxon>Pleosporales</taxon>
        <taxon>Pleosporineae</taxon>
        <taxon>Cucurbitariaceae</taxon>
        <taxon>Neocucurbitaria</taxon>
    </lineage>
</organism>
<dbReference type="Proteomes" id="UP001140560">
    <property type="component" value="Unassembled WGS sequence"/>
</dbReference>
<keyword evidence="4" id="KW-0472">Membrane</keyword>
<name>A0A9W8YI69_9PLEO</name>
<keyword evidence="4" id="KW-0812">Transmembrane</keyword>
<dbReference type="AlphaFoldDB" id="A0A9W8YI69"/>
<keyword evidence="2" id="KW-0560">Oxidoreductase</keyword>
<dbReference type="GO" id="GO:0043386">
    <property type="term" value="P:mycotoxin biosynthetic process"/>
    <property type="evidence" value="ECO:0007669"/>
    <property type="project" value="InterPro"/>
</dbReference>
<sequence length="255" mass="29186">MAPYNYAKVSGESSNDDLLEQQHSHPGLGRLATWYKAVEKFQFLRWPLTFFFLLVILVCEISILHKQPNSLQLGEELNRLVPRFSIEKKIFHTDDRYSSDHKTAQSINSTKQAWRDLMPRGGGFLDVPDYSSHTLPPPMHFDRNPGKDVYAIAVFHELHCLMHISGYLDKLVLKIRNKDLTLDESEIAHNDHCFNYLRNALVCCGDTTLEGQSQTPMLKDVPGTDGTGAVHICRNYDEITAWAERRRITDAKESL</sequence>
<dbReference type="InterPro" id="IPR021765">
    <property type="entry name" value="UstYa-like"/>
</dbReference>
<dbReference type="PANTHER" id="PTHR33365:SF11">
    <property type="entry name" value="TAT PATHWAY SIGNAL SEQUENCE"/>
    <property type="match status" value="1"/>
</dbReference>
<evidence type="ECO:0000256" key="3">
    <source>
        <dbReference type="ARBA" id="ARBA00035112"/>
    </source>
</evidence>
<evidence type="ECO:0000256" key="4">
    <source>
        <dbReference type="SAM" id="Phobius"/>
    </source>
</evidence>
<keyword evidence="6" id="KW-1185">Reference proteome</keyword>
<dbReference type="GO" id="GO:0016491">
    <property type="term" value="F:oxidoreductase activity"/>
    <property type="evidence" value="ECO:0007669"/>
    <property type="project" value="UniProtKB-KW"/>
</dbReference>
<dbReference type="EMBL" id="JAPEUY010000002">
    <property type="protein sequence ID" value="KAJ4376068.1"/>
    <property type="molecule type" value="Genomic_DNA"/>
</dbReference>
<evidence type="ECO:0000313" key="5">
    <source>
        <dbReference type="EMBL" id="KAJ4376068.1"/>
    </source>
</evidence>
<comment type="caution">
    <text evidence="5">The sequence shown here is derived from an EMBL/GenBank/DDBJ whole genome shotgun (WGS) entry which is preliminary data.</text>
</comment>
<feature type="transmembrane region" description="Helical" evidence="4">
    <location>
        <begin position="43"/>
        <end position="64"/>
    </location>
</feature>
<accession>A0A9W8YI69</accession>
<evidence type="ECO:0000256" key="1">
    <source>
        <dbReference type="ARBA" id="ARBA00004685"/>
    </source>
</evidence>
<keyword evidence="4" id="KW-1133">Transmembrane helix</keyword>
<protein>
    <recommendedName>
        <fullName evidence="7">Oxidase ustYa</fullName>
    </recommendedName>
</protein>